<keyword evidence="11 12" id="KW-0998">Cell outer membrane</keyword>
<evidence type="ECO:0000256" key="2">
    <source>
        <dbReference type="ARBA" id="ARBA00009810"/>
    </source>
</evidence>
<dbReference type="PROSITE" id="PS52016">
    <property type="entry name" value="TONB_DEPENDENT_REC_3"/>
    <property type="match status" value="1"/>
</dbReference>
<dbReference type="InterPro" id="IPR036942">
    <property type="entry name" value="Beta-barrel_TonB_sf"/>
</dbReference>
<dbReference type="InterPro" id="IPR000531">
    <property type="entry name" value="Beta-barrel_TonB"/>
</dbReference>
<dbReference type="Gene3D" id="3.55.50.30">
    <property type="match status" value="1"/>
</dbReference>
<dbReference type="NCBIfam" id="TIGR01783">
    <property type="entry name" value="TonB-siderophor"/>
    <property type="match status" value="1"/>
</dbReference>
<dbReference type="CDD" id="cd01347">
    <property type="entry name" value="ligand_gated_channel"/>
    <property type="match status" value="1"/>
</dbReference>
<dbReference type="Pfam" id="PF07660">
    <property type="entry name" value="STN"/>
    <property type="match status" value="1"/>
</dbReference>
<evidence type="ECO:0000256" key="10">
    <source>
        <dbReference type="ARBA" id="ARBA00023170"/>
    </source>
</evidence>
<dbReference type="InterPro" id="IPR010105">
    <property type="entry name" value="TonB_sidphr_rcpt"/>
</dbReference>
<dbReference type="Gene3D" id="2.40.170.20">
    <property type="entry name" value="TonB-dependent receptor, beta-barrel domain"/>
    <property type="match status" value="1"/>
</dbReference>
<dbReference type="InterPro" id="IPR039426">
    <property type="entry name" value="TonB-dep_rcpt-like"/>
</dbReference>
<evidence type="ECO:0000313" key="15">
    <source>
        <dbReference type="EMBL" id="MBF5058024.1"/>
    </source>
</evidence>
<dbReference type="Gene3D" id="2.170.130.10">
    <property type="entry name" value="TonB-dependent receptor, plug domain"/>
    <property type="match status" value="1"/>
</dbReference>
<dbReference type="SUPFAM" id="SSF56935">
    <property type="entry name" value="Porins"/>
    <property type="match status" value="1"/>
</dbReference>
<evidence type="ECO:0000256" key="5">
    <source>
        <dbReference type="ARBA" id="ARBA00022496"/>
    </source>
</evidence>
<evidence type="ECO:0000259" key="14">
    <source>
        <dbReference type="SMART" id="SM00965"/>
    </source>
</evidence>
<feature type="domain" description="Secretin/TonB short N-terminal" evidence="14">
    <location>
        <begin position="37"/>
        <end position="88"/>
    </location>
</feature>
<protein>
    <submittedName>
        <fullName evidence="15">TonB-dependent siderophore receptor</fullName>
    </submittedName>
</protein>
<evidence type="ECO:0000256" key="7">
    <source>
        <dbReference type="ARBA" id="ARBA00023004"/>
    </source>
</evidence>
<sequence length="770" mass="83700">RAQAPAEAPAPTARQRFDIAAGDLDRVLNRFAVAAGLELSIDAGLTAGKTSPGLRGRYGPREGLAELLAGTGLYADFQGPRTVTVRASQARRLAPVSVRGTGLAADPGRTEDSGAYAAEVVTIGKSARSLRETPQSVSVITRQQLDEQNAHTLAEAMRYATGITVAGYGTGTDNVSSRGYDFNSYQIDGMPVGAGQGTWTTSFFDMALYDRVEIWRGPTGLLDGAGDPGGTLNFVRKRARRQFQASGALSAGSWDAYRGELDVTGPLSEGGRLRGRAVAVYDDSQSFTDYVYSEKKVVYGTLAYDLTDRTTLTAGAAHQSGDFRPFYGVSILPDGELAHLSRSTFVGADWGYKDDATTSVFAELAHALENGGRATVSARRLRRRADSKHLGWGATPIDPNTGQVGMLPIAIETEEVDTAVDAHLNLPFAAFGGQHELLVGTNWRRNRRDVGYNAASYGQGIVYQDIFNPDVHVPEPDLAVQSTTEATTEQSALYGQVRLRPLENTTVLVGGQLAWWNTEDRLNDQAEQSRPREFVPYAGIVQDLTRRLSAYASYSTIFAPQTSRDRNDDILEPREGRQYEIGLKAEGLTRRITAQAALFRIEDRNRSMTDPAAPPGAGYAIAAGEVVSEGGELEISGELLPRWNLKAGYTYTDTEYQEGGEGVFNSQVPRHAFSLWTRYRFAPGPLDGLSVGGGVRSQSQIWYETQGIRATQEHFTVTTLQAGYRYAPGSEVTLTVDNVFDEYYYSRLGGTRQTYFGAPRSVTLSLRHAF</sequence>
<keyword evidence="7" id="KW-0408">Iron</keyword>
<reference evidence="15 16" key="1">
    <citation type="submission" date="2012-09" db="EMBL/GenBank/DDBJ databases">
        <title>Genome Sequence of alkane-degrading Bacterium Alcanivorax sp. 521-1.</title>
        <authorList>
            <person name="Lai Q."/>
            <person name="Shao Z."/>
        </authorList>
    </citation>
    <scope>NUCLEOTIDE SEQUENCE [LARGE SCALE GENOMIC DNA]</scope>
    <source>
        <strain evidence="15 16">521-1</strain>
    </source>
</reference>
<dbReference type="InterPro" id="IPR012910">
    <property type="entry name" value="Plug_dom"/>
</dbReference>
<evidence type="ECO:0000256" key="11">
    <source>
        <dbReference type="ARBA" id="ARBA00023237"/>
    </source>
</evidence>
<evidence type="ECO:0000313" key="16">
    <source>
        <dbReference type="Proteomes" id="UP000662703"/>
    </source>
</evidence>
<comment type="subcellular location">
    <subcellularLocation>
        <location evidence="1 12">Cell outer membrane</location>
        <topology evidence="1 12">Multi-pass membrane protein</topology>
    </subcellularLocation>
</comment>
<dbReference type="EMBL" id="ARXX01000071">
    <property type="protein sequence ID" value="MBF5058024.1"/>
    <property type="molecule type" value="Genomic_DNA"/>
</dbReference>
<keyword evidence="9 12" id="KW-0472">Membrane</keyword>
<keyword evidence="5" id="KW-0410">Iron transport</keyword>
<accession>A0ABS0AV56</accession>
<keyword evidence="16" id="KW-1185">Reference proteome</keyword>
<evidence type="ECO:0000256" key="13">
    <source>
        <dbReference type="RuleBase" id="RU003357"/>
    </source>
</evidence>
<keyword evidence="8 13" id="KW-0798">TonB box</keyword>
<evidence type="ECO:0000256" key="1">
    <source>
        <dbReference type="ARBA" id="ARBA00004571"/>
    </source>
</evidence>
<keyword evidence="6 12" id="KW-0812">Transmembrane</keyword>
<evidence type="ECO:0000256" key="9">
    <source>
        <dbReference type="ARBA" id="ARBA00023136"/>
    </source>
</evidence>
<proteinExistence type="inferred from homology"/>
<dbReference type="PANTHER" id="PTHR32552">
    <property type="entry name" value="FERRICHROME IRON RECEPTOR-RELATED"/>
    <property type="match status" value="1"/>
</dbReference>
<dbReference type="RefSeq" id="WP_194866105.1">
    <property type="nucleotide sequence ID" value="NZ_ARXX01000071.1"/>
</dbReference>
<organism evidence="15 16">
    <name type="scientific">Alloalcanivorax profundimaris</name>
    <dbReference type="NCBI Taxonomy" id="2735259"/>
    <lineage>
        <taxon>Bacteria</taxon>
        <taxon>Pseudomonadati</taxon>
        <taxon>Pseudomonadota</taxon>
        <taxon>Gammaproteobacteria</taxon>
        <taxon>Oceanospirillales</taxon>
        <taxon>Alcanivoracaceae</taxon>
        <taxon>Alloalcanivorax</taxon>
    </lineage>
</organism>
<evidence type="ECO:0000256" key="4">
    <source>
        <dbReference type="ARBA" id="ARBA00022452"/>
    </source>
</evidence>
<comment type="caution">
    <text evidence="15">The sequence shown here is derived from an EMBL/GenBank/DDBJ whole genome shotgun (WGS) entry which is preliminary data.</text>
</comment>
<dbReference type="SMART" id="SM00965">
    <property type="entry name" value="STN"/>
    <property type="match status" value="1"/>
</dbReference>
<dbReference type="InterPro" id="IPR037066">
    <property type="entry name" value="Plug_dom_sf"/>
</dbReference>
<evidence type="ECO:0000256" key="8">
    <source>
        <dbReference type="ARBA" id="ARBA00023077"/>
    </source>
</evidence>
<dbReference type="Pfam" id="PF07715">
    <property type="entry name" value="Plug"/>
    <property type="match status" value="1"/>
</dbReference>
<evidence type="ECO:0000256" key="3">
    <source>
        <dbReference type="ARBA" id="ARBA00022448"/>
    </source>
</evidence>
<keyword evidence="10 15" id="KW-0675">Receptor</keyword>
<dbReference type="Pfam" id="PF00593">
    <property type="entry name" value="TonB_dep_Rec_b-barrel"/>
    <property type="match status" value="1"/>
</dbReference>
<gene>
    <name evidence="15" type="ORF">Y5W_03318</name>
</gene>
<dbReference type="Proteomes" id="UP000662703">
    <property type="component" value="Unassembled WGS sequence"/>
</dbReference>
<keyword evidence="3 12" id="KW-0813">Transport</keyword>
<feature type="non-terminal residue" evidence="15">
    <location>
        <position position="1"/>
    </location>
</feature>
<dbReference type="PANTHER" id="PTHR32552:SF74">
    <property type="entry name" value="HYDROXAMATE SIDEROPHORE RECEPTOR FHUE"/>
    <property type="match status" value="1"/>
</dbReference>
<evidence type="ECO:0000256" key="12">
    <source>
        <dbReference type="PROSITE-ProRule" id="PRU01360"/>
    </source>
</evidence>
<keyword evidence="4 12" id="KW-1134">Transmembrane beta strand</keyword>
<dbReference type="InterPro" id="IPR011662">
    <property type="entry name" value="Secretin/TonB_short_N"/>
</dbReference>
<comment type="similarity">
    <text evidence="2 12 13">Belongs to the TonB-dependent receptor family.</text>
</comment>
<name>A0ABS0AV56_9GAMM</name>
<keyword evidence="5" id="KW-0406">Ion transport</keyword>
<evidence type="ECO:0000256" key="6">
    <source>
        <dbReference type="ARBA" id="ARBA00022692"/>
    </source>
</evidence>